<sequence>MSRFTAVRAGASDKAAPTVDGSISSKSSDTTGSKPRTERDRSAAASTGAAGDRLDLAITPGKVTATVLDIAAPVIGAWLSHRLSHRLVRADRSSERRGGRGGRGKKY</sequence>
<evidence type="ECO:0000313" key="3">
    <source>
        <dbReference type="Proteomes" id="UP001595765"/>
    </source>
</evidence>
<evidence type="ECO:0000313" key="2">
    <source>
        <dbReference type="EMBL" id="MFC4035851.1"/>
    </source>
</evidence>
<evidence type="ECO:0000256" key="1">
    <source>
        <dbReference type="SAM" id="MobiDB-lite"/>
    </source>
</evidence>
<organism evidence="2 3">
    <name type="scientific">Streptomyces polygonati</name>
    <dbReference type="NCBI Taxonomy" id="1617087"/>
    <lineage>
        <taxon>Bacteria</taxon>
        <taxon>Bacillati</taxon>
        <taxon>Actinomycetota</taxon>
        <taxon>Actinomycetes</taxon>
        <taxon>Kitasatosporales</taxon>
        <taxon>Streptomycetaceae</taxon>
        <taxon>Streptomyces</taxon>
    </lineage>
</organism>
<feature type="compositionally biased region" description="Basic and acidic residues" evidence="1">
    <location>
        <begin position="88"/>
        <end position="98"/>
    </location>
</feature>
<reference evidence="3" key="1">
    <citation type="journal article" date="2019" name="Int. J. Syst. Evol. Microbiol.">
        <title>The Global Catalogue of Microorganisms (GCM) 10K type strain sequencing project: providing services to taxonomists for standard genome sequencing and annotation.</title>
        <authorList>
            <consortium name="The Broad Institute Genomics Platform"/>
            <consortium name="The Broad Institute Genome Sequencing Center for Infectious Disease"/>
            <person name="Wu L."/>
            <person name="Ma J."/>
        </authorList>
    </citation>
    <scope>NUCLEOTIDE SEQUENCE [LARGE SCALE GENOMIC DNA]</scope>
    <source>
        <strain evidence="3">CGMCC 4.7237</strain>
    </source>
</reference>
<accession>A0ABV8I1B4</accession>
<proteinExistence type="predicted"/>
<dbReference type="RefSeq" id="WP_386436515.1">
    <property type="nucleotide sequence ID" value="NZ_JBHSBB010000030.1"/>
</dbReference>
<protein>
    <submittedName>
        <fullName evidence="2">Uncharacterized protein</fullName>
    </submittedName>
</protein>
<name>A0ABV8I1B4_9ACTN</name>
<feature type="compositionally biased region" description="Low complexity" evidence="1">
    <location>
        <begin position="20"/>
        <end position="34"/>
    </location>
</feature>
<keyword evidence="3" id="KW-1185">Reference proteome</keyword>
<comment type="caution">
    <text evidence="2">The sequence shown here is derived from an EMBL/GenBank/DDBJ whole genome shotgun (WGS) entry which is preliminary data.</text>
</comment>
<gene>
    <name evidence="2" type="ORF">ACFO3J_30930</name>
</gene>
<feature type="region of interest" description="Disordered" evidence="1">
    <location>
        <begin position="86"/>
        <end position="107"/>
    </location>
</feature>
<feature type="region of interest" description="Disordered" evidence="1">
    <location>
        <begin position="1"/>
        <end position="53"/>
    </location>
</feature>
<dbReference type="EMBL" id="JBHSBB010000030">
    <property type="protein sequence ID" value="MFC4035851.1"/>
    <property type="molecule type" value="Genomic_DNA"/>
</dbReference>
<dbReference type="Proteomes" id="UP001595765">
    <property type="component" value="Unassembled WGS sequence"/>
</dbReference>